<gene>
    <name evidence="2" type="ORF">LIER_00320</name>
</gene>
<dbReference type="InterPro" id="IPR014729">
    <property type="entry name" value="Rossmann-like_a/b/a_fold"/>
</dbReference>
<dbReference type="InterPro" id="IPR006016">
    <property type="entry name" value="UspA"/>
</dbReference>
<dbReference type="CDD" id="cd01989">
    <property type="entry name" value="USP_STK_Ubox_N"/>
    <property type="match status" value="1"/>
</dbReference>
<evidence type="ECO:0000259" key="1">
    <source>
        <dbReference type="Pfam" id="PF00582"/>
    </source>
</evidence>
<accession>A0AAV3NH01</accession>
<dbReference type="EMBL" id="BAABME010000024">
    <property type="protein sequence ID" value="GAA0138609.1"/>
    <property type="molecule type" value="Genomic_DNA"/>
</dbReference>
<proteinExistence type="predicted"/>
<reference evidence="2 3" key="1">
    <citation type="submission" date="2024-01" db="EMBL/GenBank/DDBJ databases">
        <title>The complete chloroplast genome sequence of Lithospermum erythrorhizon: insights into the phylogenetic relationship among Boraginaceae species and the maternal lineages of purple gromwells.</title>
        <authorList>
            <person name="Okada T."/>
            <person name="Watanabe K."/>
        </authorList>
    </citation>
    <scope>NUCLEOTIDE SEQUENCE [LARGE SCALE GENOMIC DNA]</scope>
</reference>
<dbReference type="Proteomes" id="UP001454036">
    <property type="component" value="Unassembled WGS sequence"/>
</dbReference>
<evidence type="ECO:0000313" key="2">
    <source>
        <dbReference type="EMBL" id="GAA0138609.1"/>
    </source>
</evidence>
<comment type="caution">
    <text evidence="2">The sequence shown here is derived from an EMBL/GenBank/DDBJ whole genome shotgun (WGS) entry which is preliminary data.</text>
</comment>
<dbReference type="PANTHER" id="PTHR47382:SF1">
    <property type="entry name" value="USPA DOMAIN-CONTAINING PROTEIN"/>
    <property type="match status" value="1"/>
</dbReference>
<organism evidence="2 3">
    <name type="scientific">Lithospermum erythrorhizon</name>
    <name type="common">Purple gromwell</name>
    <name type="synonym">Lithospermum officinale var. erythrorhizon</name>
    <dbReference type="NCBI Taxonomy" id="34254"/>
    <lineage>
        <taxon>Eukaryota</taxon>
        <taxon>Viridiplantae</taxon>
        <taxon>Streptophyta</taxon>
        <taxon>Embryophyta</taxon>
        <taxon>Tracheophyta</taxon>
        <taxon>Spermatophyta</taxon>
        <taxon>Magnoliopsida</taxon>
        <taxon>eudicotyledons</taxon>
        <taxon>Gunneridae</taxon>
        <taxon>Pentapetalae</taxon>
        <taxon>asterids</taxon>
        <taxon>lamiids</taxon>
        <taxon>Boraginales</taxon>
        <taxon>Boraginaceae</taxon>
        <taxon>Boraginoideae</taxon>
        <taxon>Lithospermeae</taxon>
        <taxon>Lithospermum</taxon>
    </lineage>
</organism>
<dbReference type="PANTHER" id="PTHR47382">
    <property type="entry name" value="U-BOX DOMAIN-CONTAINING PROTEIN 52-LIKE"/>
    <property type="match status" value="1"/>
</dbReference>
<evidence type="ECO:0000313" key="3">
    <source>
        <dbReference type="Proteomes" id="UP001454036"/>
    </source>
</evidence>
<dbReference type="Pfam" id="PF00582">
    <property type="entry name" value="Usp"/>
    <property type="match status" value="1"/>
</dbReference>
<keyword evidence="3" id="KW-1185">Reference proteome</keyword>
<dbReference type="Gene3D" id="3.40.50.620">
    <property type="entry name" value="HUPs"/>
    <property type="match status" value="1"/>
</dbReference>
<name>A0AAV3NH01_LITER</name>
<sequence>MSCREIEEIEEDNNEIVLDNDTSTKESRDIYVAVGKNDANVVKWALDNAVSPGGRVFLVHVFPPVSYIPTPAGRLARSQLSQEHVQVYINEESNKRKNLLLEYTRLCHEAKVVVETMLLESKEAGKAILDLIPVVHISHLVMGTKRSPIQRLLGRRQSTGEYVQKNAPSYCNVAIVYEGKKLKGEYKRVIIDSQIKEATGSVTMAIEQNERPANSLFSECLCFSRKFL</sequence>
<feature type="domain" description="UspA" evidence="1">
    <location>
        <begin position="29"/>
        <end position="173"/>
    </location>
</feature>
<dbReference type="SUPFAM" id="SSF52402">
    <property type="entry name" value="Adenine nucleotide alpha hydrolases-like"/>
    <property type="match status" value="1"/>
</dbReference>
<dbReference type="AlphaFoldDB" id="A0AAV3NH01"/>
<protein>
    <recommendedName>
        <fullName evidence="1">UspA domain-containing protein</fullName>
    </recommendedName>
</protein>